<dbReference type="Gene3D" id="3.30.70.1900">
    <property type="match status" value="1"/>
</dbReference>
<gene>
    <name evidence="2" type="ORF">ACE11A_04475</name>
</gene>
<organism evidence="2 3">
    <name type="scientific">Streptomyces carpaticus</name>
    <dbReference type="NCBI Taxonomy" id="285558"/>
    <lineage>
        <taxon>Bacteria</taxon>
        <taxon>Bacillati</taxon>
        <taxon>Actinomycetota</taxon>
        <taxon>Actinomycetes</taxon>
        <taxon>Kitasatosporales</taxon>
        <taxon>Streptomycetaceae</taxon>
        <taxon>Streptomyces</taxon>
    </lineage>
</organism>
<dbReference type="RefSeq" id="WP_375061688.1">
    <property type="nucleotide sequence ID" value="NZ_JBHGBT010000002.1"/>
</dbReference>
<evidence type="ECO:0000313" key="3">
    <source>
        <dbReference type="Proteomes" id="UP001577267"/>
    </source>
</evidence>
<reference evidence="2 3" key="1">
    <citation type="submission" date="2024-09" db="EMBL/GenBank/DDBJ databases">
        <title>Draft genome sequence of multifaceted antimicrobials producing Streptomyces sp. strain FH1.</title>
        <authorList>
            <person name="Hassan F."/>
            <person name="Ali H."/>
            <person name="Hassan N."/>
            <person name="Nawaz A."/>
        </authorList>
    </citation>
    <scope>NUCLEOTIDE SEQUENCE [LARGE SCALE GENOMIC DNA]</scope>
    <source>
        <strain evidence="2 3">FH1</strain>
    </source>
</reference>
<dbReference type="Pfam" id="PF01881">
    <property type="entry name" value="Cas_Cas6_C"/>
    <property type="match status" value="1"/>
</dbReference>
<feature type="domain" description="CRISPR associated protein Cas6 C-terminal" evidence="1">
    <location>
        <begin position="31"/>
        <end position="153"/>
    </location>
</feature>
<comment type="caution">
    <text evidence="2">The sequence shown here is derived from an EMBL/GenBank/DDBJ whole genome shotgun (WGS) entry which is preliminary data.</text>
</comment>
<sequence length="155" mass="16795">MVEALGKGLADREVLDWGGVALRLTGIELLPPPECSSGRIRLRTETPVLVKGSKHLPEEGERVSREGWLMPRAPLWAQFFRGNLARKARTLGLDDSVELESVLWVGAQRSFQVGNGAKPGAPVEVEISGAPETLRAVWSWGLGQANAAGFGWVRS</sequence>
<name>A0ABV4ZKP8_9ACTN</name>
<dbReference type="InterPro" id="IPR049435">
    <property type="entry name" value="Cas_Cas6_C"/>
</dbReference>
<protein>
    <submittedName>
        <fullName evidence="2">CRISPR-associated endoribonuclease Cas6</fullName>
    </submittedName>
</protein>
<proteinExistence type="predicted"/>
<dbReference type="EMBL" id="JBHGBT010000002">
    <property type="protein sequence ID" value="MFB4193616.1"/>
    <property type="molecule type" value="Genomic_DNA"/>
</dbReference>
<evidence type="ECO:0000259" key="1">
    <source>
        <dbReference type="Pfam" id="PF01881"/>
    </source>
</evidence>
<accession>A0ABV4ZKP8</accession>
<dbReference type="Proteomes" id="UP001577267">
    <property type="component" value="Unassembled WGS sequence"/>
</dbReference>
<keyword evidence="3" id="KW-1185">Reference proteome</keyword>
<evidence type="ECO:0000313" key="2">
    <source>
        <dbReference type="EMBL" id="MFB4193616.1"/>
    </source>
</evidence>